<evidence type="ECO:0000259" key="22">
    <source>
        <dbReference type="PROSITE" id="PS50110"/>
    </source>
</evidence>
<evidence type="ECO:0000256" key="8">
    <source>
        <dbReference type="ARBA" id="ARBA00022679"/>
    </source>
</evidence>
<dbReference type="InterPro" id="IPR003661">
    <property type="entry name" value="HisK_dim/P_dom"/>
</dbReference>
<dbReference type="PANTHER" id="PTHR45339">
    <property type="entry name" value="HYBRID SIGNAL TRANSDUCTION HISTIDINE KINASE J"/>
    <property type="match status" value="1"/>
</dbReference>
<comment type="catalytic activity">
    <reaction evidence="1">
        <text>ATP + protein L-histidine = ADP + protein N-phospho-L-histidine.</text>
        <dbReference type="EC" id="2.7.13.3"/>
    </reaction>
</comment>
<comment type="similarity">
    <text evidence="5">Belongs to the ethylene receptor family.</text>
</comment>
<dbReference type="InterPro" id="IPR029016">
    <property type="entry name" value="GAF-like_dom_sf"/>
</dbReference>
<dbReference type="CDD" id="cd17546">
    <property type="entry name" value="REC_hyHK_CKI1_RcsC-like"/>
    <property type="match status" value="1"/>
</dbReference>
<evidence type="ECO:0000256" key="2">
    <source>
        <dbReference type="ARBA" id="ARBA00001935"/>
    </source>
</evidence>
<keyword evidence="10" id="KW-0936">Ethylene signaling pathway</keyword>
<dbReference type="Gene3D" id="3.30.450.40">
    <property type="match status" value="1"/>
</dbReference>
<evidence type="ECO:0000256" key="7">
    <source>
        <dbReference type="ARBA" id="ARBA00022553"/>
    </source>
</evidence>
<dbReference type="Gene3D" id="1.10.287.130">
    <property type="match status" value="1"/>
</dbReference>
<dbReference type="SMART" id="SM00388">
    <property type="entry name" value="HisKA"/>
    <property type="match status" value="1"/>
</dbReference>
<evidence type="ECO:0000256" key="12">
    <source>
        <dbReference type="ARBA" id="ARBA00022824"/>
    </source>
</evidence>
<comment type="similarity">
    <text evidence="4">In the N-terminal section; belongs to the phytochrome family.</text>
</comment>
<dbReference type="InterPro" id="IPR005467">
    <property type="entry name" value="His_kinase_dom"/>
</dbReference>
<feature type="domain" description="Phytochrome chromophore attachment site" evidence="20">
    <location>
        <begin position="460"/>
        <end position="622"/>
    </location>
</feature>
<evidence type="ECO:0000256" key="1">
    <source>
        <dbReference type="ARBA" id="ARBA00000085"/>
    </source>
</evidence>
<evidence type="ECO:0000256" key="3">
    <source>
        <dbReference type="ARBA" id="ARBA00004477"/>
    </source>
</evidence>
<dbReference type="SMART" id="SM00091">
    <property type="entry name" value="PAS"/>
    <property type="match status" value="2"/>
</dbReference>
<protein>
    <recommendedName>
        <fullName evidence="6">histidine kinase</fullName>
        <ecNumber evidence="6">2.7.13.3</ecNumber>
    </recommendedName>
</protein>
<evidence type="ECO:0000256" key="16">
    <source>
        <dbReference type="ARBA" id="ARBA00023136"/>
    </source>
</evidence>
<feature type="modified residue" description="4-aspartylphosphate" evidence="18">
    <location>
        <position position="963"/>
    </location>
</feature>
<dbReference type="PRINTS" id="PR00344">
    <property type="entry name" value="BCTRLSENSOR"/>
</dbReference>
<evidence type="ECO:0000256" key="4">
    <source>
        <dbReference type="ARBA" id="ARBA00006402"/>
    </source>
</evidence>
<dbReference type="Pfam" id="PF00072">
    <property type="entry name" value="Response_reg"/>
    <property type="match status" value="1"/>
</dbReference>
<evidence type="ECO:0000256" key="19">
    <source>
        <dbReference type="SAM" id="Phobius"/>
    </source>
</evidence>
<dbReference type="InterPro" id="IPR036890">
    <property type="entry name" value="HATPase_C_sf"/>
</dbReference>
<dbReference type="SUPFAM" id="SSF55781">
    <property type="entry name" value="GAF domain-like"/>
    <property type="match status" value="1"/>
</dbReference>
<dbReference type="InterPro" id="IPR013656">
    <property type="entry name" value="PAS_4"/>
</dbReference>
<dbReference type="Pfam" id="PF00512">
    <property type="entry name" value="HisKA"/>
    <property type="match status" value="1"/>
</dbReference>
<evidence type="ECO:0000259" key="20">
    <source>
        <dbReference type="PROSITE" id="PS50046"/>
    </source>
</evidence>
<dbReference type="PROSITE" id="PS50109">
    <property type="entry name" value="HIS_KIN"/>
    <property type="match status" value="1"/>
</dbReference>
<evidence type="ECO:0000313" key="26">
    <source>
        <dbReference type="Proteomes" id="UP001576780"/>
    </source>
</evidence>
<evidence type="ECO:0000313" key="25">
    <source>
        <dbReference type="EMBL" id="MFB2834853.1"/>
    </source>
</evidence>
<keyword evidence="7 18" id="KW-0597">Phosphoprotein</keyword>
<dbReference type="EMBL" id="JBHFNT010000075">
    <property type="protein sequence ID" value="MFB2834853.1"/>
    <property type="molecule type" value="Genomic_DNA"/>
</dbReference>
<dbReference type="CDD" id="cd00082">
    <property type="entry name" value="HisKA"/>
    <property type="match status" value="1"/>
</dbReference>
<keyword evidence="15" id="KW-0902">Two-component regulatory system</keyword>
<dbReference type="PROSITE" id="PS50046">
    <property type="entry name" value="PHYTOCHROME_2"/>
    <property type="match status" value="1"/>
</dbReference>
<keyword evidence="14" id="KW-0186">Copper</keyword>
<evidence type="ECO:0000256" key="15">
    <source>
        <dbReference type="ARBA" id="ARBA00023012"/>
    </source>
</evidence>
<keyword evidence="11" id="KW-0418">Kinase</keyword>
<feature type="domain" description="Histidine kinase" evidence="21">
    <location>
        <begin position="663"/>
        <end position="887"/>
    </location>
</feature>
<dbReference type="InterPro" id="IPR035965">
    <property type="entry name" value="PAS-like_dom_sf"/>
</dbReference>
<evidence type="ECO:0000256" key="6">
    <source>
        <dbReference type="ARBA" id="ARBA00012438"/>
    </source>
</evidence>
<dbReference type="SMART" id="SM00387">
    <property type="entry name" value="HATPase_c"/>
    <property type="match status" value="1"/>
</dbReference>
<keyword evidence="12" id="KW-0256">Endoplasmic reticulum</keyword>
<keyword evidence="17" id="KW-1015">Disulfide bond</keyword>
<gene>
    <name evidence="25" type="ORF">ACE1CA_09990</name>
</gene>
<dbReference type="InterPro" id="IPR003594">
    <property type="entry name" value="HATPase_dom"/>
</dbReference>
<dbReference type="InterPro" id="IPR000700">
    <property type="entry name" value="PAS-assoc_C"/>
</dbReference>
<dbReference type="Gene3D" id="3.30.565.10">
    <property type="entry name" value="Histidine kinase-like ATPase, C-terminal domain"/>
    <property type="match status" value="1"/>
</dbReference>
<dbReference type="InterPro" id="IPR058544">
    <property type="entry name" value="ETR1_N"/>
</dbReference>
<dbReference type="NCBIfam" id="TIGR00229">
    <property type="entry name" value="sensory_box"/>
    <property type="match status" value="2"/>
</dbReference>
<dbReference type="PANTHER" id="PTHR45339:SF1">
    <property type="entry name" value="HYBRID SIGNAL TRANSDUCTION HISTIDINE KINASE J"/>
    <property type="match status" value="1"/>
</dbReference>
<dbReference type="SUPFAM" id="SSF52172">
    <property type="entry name" value="CheY-like"/>
    <property type="match status" value="1"/>
</dbReference>
<dbReference type="PROSITE" id="PS50113">
    <property type="entry name" value="PAC"/>
    <property type="match status" value="1"/>
</dbReference>
<dbReference type="SUPFAM" id="SSF55874">
    <property type="entry name" value="ATPase domain of HSP90 chaperone/DNA topoisomerase II/histidine kinase"/>
    <property type="match status" value="1"/>
</dbReference>
<reference evidence="25 26" key="1">
    <citation type="submission" date="2024-09" db="EMBL/GenBank/DDBJ databases">
        <title>Floridaenema gen nov. (Aerosakkonemataceae, Aerosakkonematales ord. nov., Cyanobacteria) from benthic tropical and subtropical fresh waters, with the description of four new species.</title>
        <authorList>
            <person name="Moretto J.A."/>
            <person name="Berthold D.E."/>
            <person name="Lefler F.W."/>
            <person name="Huang I.-S."/>
            <person name="Laughinghouse H. IV."/>
        </authorList>
    </citation>
    <scope>NUCLEOTIDE SEQUENCE [LARGE SCALE GENOMIC DNA]</scope>
    <source>
        <strain evidence="25 26">BLCC-F167</strain>
    </source>
</reference>
<evidence type="ECO:0000259" key="24">
    <source>
        <dbReference type="PROSITE" id="PS50113"/>
    </source>
</evidence>
<proteinExistence type="inferred from homology"/>
<dbReference type="InterPro" id="IPR036097">
    <property type="entry name" value="HisK_dim/P_sf"/>
</dbReference>
<keyword evidence="9 19" id="KW-0812">Transmembrane</keyword>
<dbReference type="RefSeq" id="WP_413277283.1">
    <property type="nucleotide sequence ID" value="NZ_JBHFNT010000075.1"/>
</dbReference>
<dbReference type="InterPro" id="IPR011006">
    <property type="entry name" value="CheY-like_superfamily"/>
</dbReference>
<evidence type="ECO:0000256" key="17">
    <source>
        <dbReference type="ARBA" id="ARBA00023157"/>
    </source>
</evidence>
<sequence>MWEIIKNFTSPSQFIPHGHCYLWKPPLVGLHLVSDLLIAIAYFSIPAMLIYFVCKRKDVPFHKVFLLFGAFIILCGLGHLLEVWTLWHPAYWMTGIENALTAFVSCYTALQMVNLLPQFLTLQTPEQLEALNLELQREIIERQKAEFALRQAYEELEIRVQERTFELTAANSALETQIKEKIAAEAALRESEARLKTNKDFLDRVMNALSDPIFVKDQQHRWTMMNDAFCQLIGHDREELLGKSDYDFLVPEEAEVFWGYDDLVFQSGTEHEIEEKLTDKRGNIHTILTKKIAFRDSANEQVLVGIIRDISDRKRTELALQQQAAAMAAVSDGIAIIDAADRYVYLNEAYLRIYGYENERDLLGTNWRNLYEKTEMERFEREVLPEFANTGNCRIEATGRRKNGSLFPQEKTMTKIDETTSVCVVRDISERKKVESTLREIADRERAIARVIQRMRQTLDINQIFSATTQELRQAIECDRVLVYRFNPDWSGELVAESVAVGWNLLVEAQQLELTKVAVSKEECAVKSLDSADNQIQDTYLQENQGGMYRHGTSYRCVTDIYTANFDDCYLELLKKVQARAYIVVPIFCGNQLWGLLATYQNAEPRQWQEAEIKMVVQIGNQLGVALQQAELLAKTQQQSVELMKAKETADAANYAKSEFLANMSHELRTPLNAILGFTQVMNRDRTLAAEHKESLGIISSSGEHLLELINEILDMSKIEAGRVTFNENSFDLPYLLESLEEMFKLKANSKQLKLTFECKSELPQYIKTDEAKLRQVLINLLSNAIKFTQVGSVTLRVEMENNSSSDLENAKLFFEVADTGPGIAVNELSKLFTPFAQTASGLKSGTGTGLGLSISQRFVEIMGGKIAVSSEQGFGAKFSFKIPIKMAESTQKPQVNLEKRKIIGLAKNQPTCRILVVEDKSTNRLLLVKLLTSLGFAVQEAENGQQALAMWEVWEPHLILMDMRMPVMNGYEATRIIKNHLQGQATVIIALTASAFEEDRKVILSTGCDDFVRKPFQEQELLEKISNHLGVKYIYEQEEIKDAAVPVKNESLTSCLQKMPIAWTENLHYAAAQGSDTLILELIKQIPQELSVLSSTLRNLVDNFQFEQIMELMKKFLKNPSSN</sequence>
<dbReference type="Pfam" id="PF01590">
    <property type="entry name" value="GAF"/>
    <property type="match status" value="1"/>
</dbReference>
<organism evidence="25 26">
    <name type="scientific">Floridaenema evergladense BLCC-F167</name>
    <dbReference type="NCBI Taxonomy" id="3153639"/>
    <lineage>
        <taxon>Bacteria</taxon>
        <taxon>Bacillati</taxon>
        <taxon>Cyanobacteriota</taxon>
        <taxon>Cyanophyceae</taxon>
        <taxon>Oscillatoriophycideae</taxon>
        <taxon>Aerosakkonematales</taxon>
        <taxon>Aerosakkonemataceae</taxon>
        <taxon>Floridanema</taxon>
        <taxon>Floridanema evergladense</taxon>
    </lineage>
</organism>
<keyword evidence="13 19" id="KW-1133">Transmembrane helix</keyword>
<dbReference type="PROSITE" id="PS50110">
    <property type="entry name" value="RESPONSE_REGULATORY"/>
    <property type="match status" value="1"/>
</dbReference>
<evidence type="ECO:0000256" key="13">
    <source>
        <dbReference type="ARBA" id="ARBA00022989"/>
    </source>
</evidence>
<comment type="caution">
    <text evidence="25">The sequence shown here is derived from an EMBL/GenBank/DDBJ whole genome shotgun (WGS) entry which is preliminary data.</text>
</comment>
<evidence type="ECO:0000256" key="5">
    <source>
        <dbReference type="ARBA" id="ARBA00009842"/>
    </source>
</evidence>
<dbReference type="SUPFAM" id="SSF55785">
    <property type="entry name" value="PYP-like sensor domain (PAS domain)"/>
    <property type="match status" value="2"/>
</dbReference>
<evidence type="ECO:0000256" key="14">
    <source>
        <dbReference type="ARBA" id="ARBA00023008"/>
    </source>
</evidence>
<dbReference type="Pfam" id="PF08448">
    <property type="entry name" value="PAS_4"/>
    <property type="match status" value="1"/>
</dbReference>
<dbReference type="InterPro" id="IPR003018">
    <property type="entry name" value="GAF"/>
</dbReference>
<dbReference type="SMART" id="SM00448">
    <property type="entry name" value="REC"/>
    <property type="match status" value="1"/>
</dbReference>
<name>A0ABV4WIE4_9CYAN</name>
<dbReference type="SUPFAM" id="SSF47384">
    <property type="entry name" value="Homodimeric domain of signal transducing histidine kinase"/>
    <property type="match status" value="1"/>
</dbReference>
<keyword evidence="8" id="KW-0808">Transferase</keyword>
<dbReference type="InterPro" id="IPR001789">
    <property type="entry name" value="Sig_transdc_resp-reg_receiver"/>
</dbReference>
<feature type="domain" description="PAS" evidence="23">
    <location>
        <begin position="198"/>
        <end position="255"/>
    </location>
</feature>
<keyword evidence="16 19" id="KW-0472">Membrane</keyword>
<evidence type="ECO:0000256" key="10">
    <source>
        <dbReference type="ARBA" id="ARBA00022745"/>
    </source>
</evidence>
<feature type="domain" description="PAC" evidence="24">
    <location>
        <begin position="271"/>
        <end position="322"/>
    </location>
</feature>
<accession>A0ABV4WIE4</accession>
<dbReference type="Pfam" id="PF25487">
    <property type="entry name" value="ETR1_N"/>
    <property type="match status" value="1"/>
</dbReference>
<dbReference type="Gene3D" id="3.40.50.2300">
    <property type="match status" value="1"/>
</dbReference>
<dbReference type="EC" id="2.7.13.3" evidence="6"/>
<evidence type="ECO:0000259" key="23">
    <source>
        <dbReference type="PROSITE" id="PS50112"/>
    </source>
</evidence>
<comment type="cofactor">
    <cofactor evidence="2">
        <name>Cu cation</name>
        <dbReference type="ChEBI" id="CHEBI:23378"/>
    </cofactor>
</comment>
<dbReference type="CDD" id="cd00130">
    <property type="entry name" value="PAS"/>
    <property type="match status" value="2"/>
</dbReference>
<dbReference type="CDD" id="cd16922">
    <property type="entry name" value="HATPase_EvgS-ArcB-TorS-like"/>
    <property type="match status" value="1"/>
</dbReference>
<dbReference type="SMART" id="SM00065">
    <property type="entry name" value="GAF"/>
    <property type="match status" value="1"/>
</dbReference>
<evidence type="ECO:0000256" key="9">
    <source>
        <dbReference type="ARBA" id="ARBA00022692"/>
    </source>
</evidence>
<dbReference type="InterPro" id="IPR004358">
    <property type="entry name" value="Sig_transdc_His_kin-like_C"/>
</dbReference>
<comment type="subcellular location">
    <subcellularLocation>
        <location evidence="3">Endoplasmic reticulum membrane</location>
        <topology evidence="3">Multi-pass membrane protein</topology>
    </subcellularLocation>
</comment>
<evidence type="ECO:0000256" key="11">
    <source>
        <dbReference type="ARBA" id="ARBA00022777"/>
    </source>
</evidence>
<dbReference type="InterPro" id="IPR000014">
    <property type="entry name" value="PAS"/>
</dbReference>
<dbReference type="PROSITE" id="PS50112">
    <property type="entry name" value="PAS"/>
    <property type="match status" value="1"/>
</dbReference>
<dbReference type="Proteomes" id="UP001576780">
    <property type="component" value="Unassembled WGS sequence"/>
</dbReference>
<evidence type="ECO:0000256" key="18">
    <source>
        <dbReference type="PROSITE-ProRule" id="PRU00169"/>
    </source>
</evidence>
<dbReference type="Gene3D" id="3.30.450.20">
    <property type="entry name" value="PAS domain"/>
    <property type="match status" value="2"/>
</dbReference>
<feature type="domain" description="Response regulatory" evidence="22">
    <location>
        <begin position="914"/>
        <end position="1030"/>
    </location>
</feature>
<feature type="transmembrane region" description="Helical" evidence="19">
    <location>
        <begin position="32"/>
        <end position="53"/>
    </location>
</feature>
<feature type="transmembrane region" description="Helical" evidence="19">
    <location>
        <begin position="65"/>
        <end position="87"/>
    </location>
</feature>
<dbReference type="InterPro" id="IPR016132">
    <property type="entry name" value="Phyto_chromo_attachment"/>
</dbReference>
<evidence type="ECO:0000259" key="21">
    <source>
        <dbReference type="PROSITE" id="PS50109"/>
    </source>
</evidence>
<dbReference type="Pfam" id="PF02518">
    <property type="entry name" value="HATPase_c"/>
    <property type="match status" value="1"/>
</dbReference>
<dbReference type="Pfam" id="PF13426">
    <property type="entry name" value="PAS_9"/>
    <property type="match status" value="1"/>
</dbReference>
<keyword evidence="26" id="KW-1185">Reference proteome</keyword>